<reference evidence="1 2" key="1">
    <citation type="submission" date="2020-05" db="EMBL/GenBank/DDBJ databases">
        <title>Genome sequencing of Spirosoma sp. TS118.</title>
        <authorList>
            <person name="Lee J.-H."/>
            <person name="Jeong S."/>
            <person name="Zhao L."/>
            <person name="Jung J.-H."/>
            <person name="Kim M.-K."/>
            <person name="Lim S."/>
        </authorList>
    </citation>
    <scope>NUCLEOTIDE SEQUENCE [LARGE SCALE GENOMIC DNA]</scope>
    <source>
        <strain evidence="1 2">TS118</strain>
    </source>
</reference>
<dbReference type="PANTHER" id="PTHR21485:SF6">
    <property type="entry name" value="N-ACYLNEURAMINATE CYTIDYLYLTRANSFERASE-RELATED"/>
    <property type="match status" value="1"/>
</dbReference>
<dbReference type="SUPFAM" id="SSF53448">
    <property type="entry name" value="Nucleotide-diphospho-sugar transferases"/>
    <property type="match status" value="1"/>
</dbReference>
<sequence>MSNVAIITARGGSKRIPRKNIRPFLGKPILAYVIDAATQSGLFDDVMVSTDDEEIATIARQYGAMVPFMRRALTADDYATTADVIREVLEQYATLGKTYEYACCLYPTAPFVSATLLQEAFSSLIERGFDTVYPVQRFSFPIQRAILLREQRVQWFQPEYALTRSQDLEPAYHDAGQFYFLRVNAFKADNQLITDNSGGIVISEMAAHDIDNEEDWQIAEFKYQLLNPLENGQNPL</sequence>
<dbReference type="GO" id="GO:0008781">
    <property type="term" value="F:N-acylneuraminate cytidylyltransferase activity"/>
    <property type="evidence" value="ECO:0007669"/>
    <property type="project" value="TreeGrafter"/>
</dbReference>
<dbReference type="RefSeq" id="WP_171740933.1">
    <property type="nucleotide sequence ID" value="NZ_CP053435.1"/>
</dbReference>
<organism evidence="1 2">
    <name type="scientific">Spirosoma taeanense</name>
    <dbReference type="NCBI Taxonomy" id="2735870"/>
    <lineage>
        <taxon>Bacteria</taxon>
        <taxon>Pseudomonadati</taxon>
        <taxon>Bacteroidota</taxon>
        <taxon>Cytophagia</taxon>
        <taxon>Cytophagales</taxon>
        <taxon>Cytophagaceae</taxon>
        <taxon>Spirosoma</taxon>
    </lineage>
</organism>
<dbReference type="InterPro" id="IPR020039">
    <property type="entry name" value="PseF"/>
</dbReference>
<dbReference type="Gene3D" id="3.90.550.10">
    <property type="entry name" value="Spore Coat Polysaccharide Biosynthesis Protein SpsA, Chain A"/>
    <property type="match status" value="1"/>
</dbReference>
<dbReference type="InterPro" id="IPR003329">
    <property type="entry name" value="Cytidylyl_trans"/>
</dbReference>
<dbReference type="EMBL" id="CP053435">
    <property type="protein sequence ID" value="QJW91087.1"/>
    <property type="molecule type" value="Genomic_DNA"/>
</dbReference>
<dbReference type="Proteomes" id="UP000502756">
    <property type="component" value="Chromosome"/>
</dbReference>
<name>A0A6M5YA67_9BACT</name>
<keyword evidence="1" id="KW-0808">Transferase</keyword>
<dbReference type="InterPro" id="IPR029044">
    <property type="entry name" value="Nucleotide-diphossugar_trans"/>
</dbReference>
<protein>
    <submittedName>
        <fullName evidence="1">Pseudaminic acid cytidylyltransferase</fullName>
        <ecNumber evidence="1">2.7.7.81</ecNumber>
    </submittedName>
</protein>
<accession>A0A6M5YA67</accession>
<gene>
    <name evidence="1" type="primary">pseF</name>
    <name evidence="1" type="ORF">HNV11_17745</name>
</gene>
<keyword evidence="1" id="KW-0548">Nucleotidyltransferase</keyword>
<dbReference type="KEGG" id="stae:HNV11_17745"/>
<evidence type="ECO:0000313" key="2">
    <source>
        <dbReference type="Proteomes" id="UP000502756"/>
    </source>
</evidence>
<keyword evidence="2" id="KW-1185">Reference proteome</keyword>
<evidence type="ECO:0000313" key="1">
    <source>
        <dbReference type="EMBL" id="QJW91087.1"/>
    </source>
</evidence>
<dbReference type="CDD" id="cd02513">
    <property type="entry name" value="CMP-NeuAc_Synthase"/>
    <property type="match status" value="1"/>
</dbReference>
<dbReference type="PANTHER" id="PTHR21485">
    <property type="entry name" value="HAD SUPERFAMILY MEMBERS CMAS AND KDSC"/>
    <property type="match status" value="1"/>
</dbReference>
<dbReference type="NCBIfam" id="TIGR03584">
    <property type="entry name" value="PseF"/>
    <property type="match status" value="1"/>
</dbReference>
<dbReference type="InterPro" id="IPR050793">
    <property type="entry name" value="CMP-NeuNAc_synthase"/>
</dbReference>
<dbReference type="EC" id="2.7.7.81" evidence="1"/>
<dbReference type="AlphaFoldDB" id="A0A6M5YA67"/>
<dbReference type="Pfam" id="PF02348">
    <property type="entry name" value="CTP_transf_3"/>
    <property type="match status" value="1"/>
</dbReference>
<proteinExistence type="predicted"/>